<feature type="domain" description="HTH cro/C1-type" evidence="1">
    <location>
        <begin position="16"/>
        <end position="70"/>
    </location>
</feature>
<dbReference type="Proteomes" id="UP000245252">
    <property type="component" value="Unassembled WGS sequence"/>
</dbReference>
<dbReference type="SMART" id="SM00530">
    <property type="entry name" value="HTH_XRE"/>
    <property type="match status" value="1"/>
</dbReference>
<dbReference type="SUPFAM" id="SSF47413">
    <property type="entry name" value="lambda repressor-like DNA-binding domains"/>
    <property type="match status" value="1"/>
</dbReference>
<dbReference type="EMBL" id="QFBC01000018">
    <property type="protein sequence ID" value="PWE53146.1"/>
    <property type="molecule type" value="Genomic_DNA"/>
</dbReference>
<dbReference type="CDD" id="cd00093">
    <property type="entry name" value="HTH_XRE"/>
    <property type="match status" value="1"/>
</dbReference>
<dbReference type="Gene3D" id="1.10.260.40">
    <property type="entry name" value="lambda repressor-like DNA-binding domains"/>
    <property type="match status" value="1"/>
</dbReference>
<keyword evidence="3" id="KW-1185">Reference proteome</keyword>
<reference evidence="2 3" key="1">
    <citation type="submission" date="2018-05" db="EMBL/GenBank/DDBJ databases">
        <title>The draft genome of strain NS-104.</title>
        <authorList>
            <person name="Hang P."/>
            <person name="Jiang J."/>
        </authorList>
    </citation>
    <scope>NUCLEOTIDE SEQUENCE [LARGE SCALE GENOMIC DNA]</scope>
    <source>
        <strain evidence="2 3">NS-104</strain>
    </source>
</reference>
<accession>A0A2U2DIL0</accession>
<evidence type="ECO:0000313" key="2">
    <source>
        <dbReference type="EMBL" id="PWE53146.1"/>
    </source>
</evidence>
<dbReference type="InterPro" id="IPR010982">
    <property type="entry name" value="Lambda_DNA-bd_dom_sf"/>
</dbReference>
<dbReference type="InterPro" id="IPR001387">
    <property type="entry name" value="Cro/C1-type_HTH"/>
</dbReference>
<dbReference type="AlphaFoldDB" id="A0A2U2DIL0"/>
<gene>
    <name evidence="2" type="ORF">DEM27_27650</name>
</gene>
<sequence length="133" mass="14654">MKSQPHAVDVQVGKKIRNQRMISGISQSELGDRIGVTFQQIQKYEKGSNRVSASRLVEIAGAMNIDVRSFFDEMEGQAANNNESVKEEFVVSRQGLLLNSAFLSIKNEAIRTKILKLVQEIASTETVAAEAKG</sequence>
<comment type="caution">
    <text evidence="2">The sequence shown here is derived from an EMBL/GenBank/DDBJ whole genome shotgun (WGS) entry which is preliminary data.</text>
</comment>
<dbReference type="OrthoDB" id="9797172at2"/>
<dbReference type="PROSITE" id="PS50943">
    <property type="entry name" value="HTH_CROC1"/>
    <property type="match status" value="1"/>
</dbReference>
<organism evidence="2 3">
    <name type="scientific">Metarhizobium album</name>
    <dbReference type="NCBI Taxonomy" id="2182425"/>
    <lineage>
        <taxon>Bacteria</taxon>
        <taxon>Pseudomonadati</taxon>
        <taxon>Pseudomonadota</taxon>
        <taxon>Alphaproteobacteria</taxon>
        <taxon>Hyphomicrobiales</taxon>
        <taxon>Rhizobiaceae</taxon>
        <taxon>Metarhizobium</taxon>
    </lineage>
</organism>
<name>A0A2U2DIL0_9HYPH</name>
<dbReference type="GO" id="GO:0003677">
    <property type="term" value="F:DNA binding"/>
    <property type="evidence" value="ECO:0007669"/>
    <property type="project" value="InterPro"/>
</dbReference>
<dbReference type="RefSeq" id="WP_109461480.1">
    <property type="nucleotide sequence ID" value="NZ_QFBC01000018.1"/>
</dbReference>
<proteinExistence type="predicted"/>
<evidence type="ECO:0000313" key="3">
    <source>
        <dbReference type="Proteomes" id="UP000245252"/>
    </source>
</evidence>
<dbReference type="Pfam" id="PF01381">
    <property type="entry name" value="HTH_3"/>
    <property type="match status" value="1"/>
</dbReference>
<evidence type="ECO:0000259" key="1">
    <source>
        <dbReference type="PROSITE" id="PS50943"/>
    </source>
</evidence>
<protein>
    <submittedName>
        <fullName evidence="2">Transcriptional regulator</fullName>
    </submittedName>
</protein>